<evidence type="ECO:0008006" key="4">
    <source>
        <dbReference type="Google" id="ProtNLM"/>
    </source>
</evidence>
<name>A0ABR2HW66_9EUKA</name>
<evidence type="ECO:0000256" key="1">
    <source>
        <dbReference type="SAM" id="MobiDB-lite"/>
    </source>
</evidence>
<comment type="caution">
    <text evidence="2">The sequence shown here is derived from an EMBL/GenBank/DDBJ whole genome shotgun (WGS) entry which is preliminary data.</text>
</comment>
<dbReference type="EMBL" id="JAPFFF010000021">
    <property type="protein sequence ID" value="KAK8853856.1"/>
    <property type="molecule type" value="Genomic_DNA"/>
</dbReference>
<organism evidence="2 3">
    <name type="scientific">Tritrichomonas musculus</name>
    <dbReference type="NCBI Taxonomy" id="1915356"/>
    <lineage>
        <taxon>Eukaryota</taxon>
        <taxon>Metamonada</taxon>
        <taxon>Parabasalia</taxon>
        <taxon>Tritrichomonadida</taxon>
        <taxon>Tritrichomonadidae</taxon>
        <taxon>Tritrichomonas</taxon>
    </lineage>
</organism>
<gene>
    <name evidence="2" type="ORF">M9Y10_016399</name>
</gene>
<dbReference type="Proteomes" id="UP001470230">
    <property type="component" value="Unassembled WGS sequence"/>
</dbReference>
<evidence type="ECO:0000313" key="2">
    <source>
        <dbReference type="EMBL" id="KAK8853856.1"/>
    </source>
</evidence>
<keyword evidence="3" id="KW-1185">Reference proteome</keyword>
<feature type="compositionally biased region" description="Low complexity" evidence="1">
    <location>
        <begin position="560"/>
        <end position="579"/>
    </location>
</feature>
<feature type="region of interest" description="Disordered" evidence="1">
    <location>
        <begin position="560"/>
        <end position="580"/>
    </location>
</feature>
<feature type="compositionally biased region" description="Basic and acidic residues" evidence="1">
    <location>
        <begin position="92"/>
        <end position="104"/>
    </location>
</feature>
<dbReference type="SUPFAM" id="SSF82919">
    <property type="entry name" value="Zn-finger domain of Sec23/24"/>
    <property type="match status" value="1"/>
</dbReference>
<dbReference type="InterPro" id="IPR036174">
    <property type="entry name" value="Znf_Sec23_Sec24_sf"/>
</dbReference>
<accession>A0ABR2HW66</accession>
<feature type="region of interest" description="Disordered" evidence="1">
    <location>
        <begin position="82"/>
        <end position="110"/>
    </location>
</feature>
<evidence type="ECO:0000313" key="3">
    <source>
        <dbReference type="Proteomes" id="UP001470230"/>
    </source>
</evidence>
<protein>
    <recommendedName>
        <fullName evidence="4">Zinc finger Sec23/Sec24-type domain-containing protein</fullName>
    </recommendedName>
</protein>
<sequence>MQSTLSVFPSSKKVLDSTKIPFVLYAQPIPEDLSVINNNNNIQIPRCPNPNCTAFFNSLCSYSKRGWTCSVCGQHVIFNSTDNKNKSHKSPKKSDQNDQKHNESNNHNSFLSDHNLFSSITSTLSYQIIDPSVTFPLTHVIIIGCGKQEDDKRSNENDSFASSLLPASTIMQSLPPDAPVWVFVMNTAETARKLITTAGNFSQLSKLPKTSVRVPIKTTIPLLLSLLNAKKSCFWCRVFCAGGTIDSTTIDKLKQIDRIPIRIDFFIDSPITFSGSSSTSTLSVSHFANNVPGVIRFFYYASAQSTVNSSKRITNLAPIESTPTLPSKSKASNFPSSVSVPAINDKTNTNNSEFTHTFENMDILNSAVDVAASDCARPFGFQCKVIVKCGKHYKASSDADKATLSVIASSRSAVPFVITPQILTNSGSSENLPSPNSNGSNISISPTASITINNGNNINGNLNNTSSSTSKQKLMFQAVQVLAHVHIWDPPTNTLRKCTNVINCDFPVSSNVQTLISSASPSALFDFWARHNKLHLVEKMKQEYDNMKPLIKMYQNLSASNSNSPNGSNSNIFSNSTNSSKKKNQIVSNNVFIPLGRFGNLNLCNKNEFDAFSAEFFALCPPTTWRFVLGTFIETWKGENSDDVIIIIVKKFPNVYFALKEGIDVLLGDAVRMYVELCKPLSINVQQCTFEQISAKFKDEIASSQSSA</sequence>
<reference evidence="2 3" key="1">
    <citation type="submission" date="2024-04" db="EMBL/GenBank/DDBJ databases">
        <title>Tritrichomonas musculus Genome.</title>
        <authorList>
            <person name="Alves-Ferreira E."/>
            <person name="Grigg M."/>
            <person name="Lorenzi H."/>
            <person name="Galac M."/>
        </authorList>
    </citation>
    <scope>NUCLEOTIDE SEQUENCE [LARGE SCALE GENOMIC DNA]</scope>
    <source>
        <strain evidence="2 3">EAF2021</strain>
    </source>
</reference>
<proteinExistence type="predicted"/>